<keyword evidence="2" id="KW-0012">Acyltransferase</keyword>
<dbReference type="EMBL" id="JANUHC010000001">
    <property type="protein sequence ID" value="MCS0628110.1"/>
    <property type="molecule type" value="Genomic_DNA"/>
</dbReference>
<keyword evidence="1" id="KW-0808">Transferase</keyword>
<organism evidence="4 5">
    <name type="scientific">Telluria mixta</name>
    <dbReference type="NCBI Taxonomy" id="34071"/>
    <lineage>
        <taxon>Bacteria</taxon>
        <taxon>Pseudomonadati</taxon>
        <taxon>Pseudomonadota</taxon>
        <taxon>Betaproteobacteria</taxon>
        <taxon>Burkholderiales</taxon>
        <taxon>Oxalobacteraceae</taxon>
        <taxon>Telluria group</taxon>
        <taxon>Telluria</taxon>
    </lineage>
</organism>
<evidence type="ECO:0000313" key="5">
    <source>
        <dbReference type="Proteomes" id="UP001165263"/>
    </source>
</evidence>
<evidence type="ECO:0000256" key="2">
    <source>
        <dbReference type="ARBA" id="ARBA00023315"/>
    </source>
</evidence>
<dbReference type="PANTHER" id="PTHR43420:SF47">
    <property type="entry name" value="N-ACETYLTRANSFERASE DOMAIN-CONTAINING PROTEIN"/>
    <property type="match status" value="1"/>
</dbReference>
<dbReference type="Proteomes" id="UP001165263">
    <property type="component" value="Unassembled WGS sequence"/>
</dbReference>
<dbReference type="RefSeq" id="WP_259447362.1">
    <property type="nucleotide sequence ID" value="NZ_CP119520.1"/>
</dbReference>
<dbReference type="InterPro" id="IPR000182">
    <property type="entry name" value="GNAT_dom"/>
</dbReference>
<evidence type="ECO:0000313" key="4">
    <source>
        <dbReference type="EMBL" id="MCS0628110.1"/>
    </source>
</evidence>
<name>A0ABT2BSL8_9BURK</name>
<proteinExistence type="predicted"/>
<dbReference type="InterPro" id="IPR016181">
    <property type="entry name" value="Acyl_CoA_acyltransferase"/>
</dbReference>
<dbReference type="Pfam" id="PF00583">
    <property type="entry name" value="Acetyltransf_1"/>
    <property type="match status" value="1"/>
</dbReference>
<dbReference type="SUPFAM" id="SSF55729">
    <property type="entry name" value="Acyl-CoA N-acyltransferases (Nat)"/>
    <property type="match status" value="1"/>
</dbReference>
<feature type="domain" description="N-acetyltransferase" evidence="3">
    <location>
        <begin position="7"/>
        <end position="171"/>
    </location>
</feature>
<dbReference type="PROSITE" id="PS51186">
    <property type="entry name" value="GNAT"/>
    <property type="match status" value="1"/>
</dbReference>
<dbReference type="InterPro" id="IPR050680">
    <property type="entry name" value="YpeA/RimI_acetyltransf"/>
</dbReference>
<reference evidence="4" key="1">
    <citation type="submission" date="2022-08" db="EMBL/GenBank/DDBJ databases">
        <title>Reclassification of Massilia species as members of the genera Telluria, Duganella, Pseudoduganella, Mokoshia gen. nov. and Zemynaea gen. nov. using orthogonal and non-orthogonal genome-based approaches.</title>
        <authorList>
            <person name="Bowman J.P."/>
        </authorList>
    </citation>
    <scope>NUCLEOTIDE SEQUENCE</scope>
    <source>
        <strain evidence="4">LMG 11547</strain>
    </source>
</reference>
<dbReference type="Gene3D" id="3.40.630.30">
    <property type="match status" value="1"/>
</dbReference>
<sequence>MNIDPDIQFRPVGADEWSAFQTLRLRSISETPLAIYPTLAEECDRSPEQIMAKIAPTPCQVVYGAYCGETLVGIAGLRRESLVQVAHKGVLWGVYLHPDYRRGGVARRLLEALFDHARGEGVTQVHLNVNVENARAARLYHSMGFETYGREPRAMRVEGRYYDEDLMMLRL</sequence>
<accession>A0ABT2BSL8</accession>
<evidence type="ECO:0000259" key="3">
    <source>
        <dbReference type="PROSITE" id="PS51186"/>
    </source>
</evidence>
<dbReference type="CDD" id="cd04301">
    <property type="entry name" value="NAT_SF"/>
    <property type="match status" value="1"/>
</dbReference>
<gene>
    <name evidence="4" type="ORF">NX786_01960</name>
</gene>
<comment type="caution">
    <text evidence="4">The sequence shown here is derived from an EMBL/GenBank/DDBJ whole genome shotgun (WGS) entry which is preliminary data.</text>
</comment>
<evidence type="ECO:0000256" key="1">
    <source>
        <dbReference type="ARBA" id="ARBA00022679"/>
    </source>
</evidence>
<keyword evidence="5" id="KW-1185">Reference proteome</keyword>
<dbReference type="PANTHER" id="PTHR43420">
    <property type="entry name" value="ACETYLTRANSFERASE"/>
    <property type="match status" value="1"/>
</dbReference>
<protein>
    <submittedName>
        <fullName evidence="4">GNAT family N-acetyltransferase</fullName>
    </submittedName>
</protein>